<gene>
    <name evidence="1" type="ordered locus">SPAB_05103</name>
</gene>
<sequence length="35" mass="4208">MPHVLLRKIYKCIKCRQEYIEKMTRMTAVFHAAPT</sequence>
<evidence type="ECO:0000313" key="2">
    <source>
        <dbReference type="Proteomes" id="UP000008556"/>
    </source>
</evidence>
<dbReference type="Proteomes" id="UP000008556">
    <property type="component" value="Chromosome"/>
</dbReference>
<name>A0A6C6Z9L0_SALPB</name>
<dbReference type="AlphaFoldDB" id="A0A6C6Z9L0"/>
<reference evidence="1 2" key="1">
    <citation type="submission" date="2007-11" db="EMBL/GenBank/DDBJ databases">
        <authorList>
            <consortium name="The Salmonella enterica serovar Paratyphi B Genome Sequencing Project"/>
            <person name="McClelland M."/>
            <person name="Sanderson E.K."/>
            <person name="Porwollik S."/>
            <person name="Spieth J."/>
            <person name="Clifton W.S."/>
            <person name="Fulton R."/>
            <person name="Cordes M."/>
            <person name="Wollam A."/>
            <person name="Shah N."/>
            <person name="Pepin K."/>
            <person name="Bhonagiri V."/>
            <person name="Nash W."/>
            <person name="Johnson M."/>
            <person name="Thiruvilangam P."/>
            <person name="Wilson R."/>
        </authorList>
    </citation>
    <scope>NUCLEOTIDE SEQUENCE [LARGE SCALE GENOMIC DNA]</scope>
    <source>
        <strain evidence="2">ATCC BAA-1250 / SPB7</strain>
    </source>
</reference>
<organism evidence="1 2">
    <name type="scientific">Salmonella paratyphi B (strain ATCC BAA-1250 / SPB7)</name>
    <dbReference type="NCBI Taxonomy" id="1016998"/>
    <lineage>
        <taxon>Bacteria</taxon>
        <taxon>Pseudomonadati</taxon>
        <taxon>Pseudomonadota</taxon>
        <taxon>Gammaproteobacteria</taxon>
        <taxon>Enterobacterales</taxon>
        <taxon>Enterobacteriaceae</taxon>
        <taxon>Salmonella</taxon>
    </lineage>
</organism>
<dbReference type="EMBL" id="CP000886">
    <property type="protein sequence ID" value="ABX70394.1"/>
    <property type="molecule type" value="Genomic_DNA"/>
</dbReference>
<evidence type="ECO:0000313" key="1">
    <source>
        <dbReference type="EMBL" id="ABX70394.1"/>
    </source>
</evidence>
<protein>
    <submittedName>
        <fullName evidence="1">Uncharacterized protein</fullName>
    </submittedName>
</protein>
<dbReference type="KEGG" id="spq:SPAB_05103"/>
<proteinExistence type="predicted"/>
<accession>A0A6C6Z9L0</accession>